<sequence>MFKTLKDYKRQITISIIGFIVICLFICMINVFAFSKNAYKISTTEVVSSKLPNEFNNFTIAYFSDVHLNTKKDVNRFLTIINDLNQNDFDMVLFGGDLYESKIIEQNKIIKALSSIHTKYGKFAVLGNEDDEASSENISLLNDGGFEVLDNEQRVIYYKKSKIYLYGESTKGNVSINDDGYSLVLSHYPDTFKLNKKTCDLQLSGHTGGGYIYLPFIGSLIKDKNGKLYSHGTYKEKNATLIISNGISPKSSFPYKLNTKNEVNLITLKKSA</sequence>
<dbReference type="GO" id="GO:0016787">
    <property type="term" value="F:hydrolase activity"/>
    <property type="evidence" value="ECO:0007669"/>
    <property type="project" value="InterPro"/>
</dbReference>
<gene>
    <name evidence="3" type="ORF">IV49_GL000284</name>
</gene>
<dbReference type="SUPFAM" id="SSF56300">
    <property type="entry name" value="Metallo-dependent phosphatases"/>
    <property type="match status" value="1"/>
</dbReference>
<dbReference type="EMBL" id="JQBL01000011">
    <property type="protein sequence ID" value="KRN50274.1"/>
    <property type="molecule type" value="Genomic_DNA"/>
</dbReference>
<evidence type="ECO:0000256" key="1">
    <source>
        <dbReference type="SAM" id="Phobius"/>
    </source>
</evidence>
<dbReference type="InterPro" id="IPR004843">
    <property type="entry name" value="Calcineurin-like_PHP"/>
</dbReference>
<dbReference type="PATRIC" id="fig|1410657.5.peg.298"/>
<keyword evidence="1" id="KW-0472">Membrane</keyword>
<comment type="caution">
    <text evidence="3">The sequence shown here is derived from an EMBL/GenBank/DDBJ whole genome shotgun (WGS) entry which is preliminary data.</text>
</comment>
<dbReference type="RefSeq" id="WP_051654387.1">
    <property type="nucleotide sequence ID" value="NZ_JNKN01000012.1"/>
</dbReference>
<dbReference type="AlphaFoldDB" id="A0A0R2HBF8"/>
<dbReference type="PANTHER" id="PTHR31302">
    <property type="entry name" value="TRANSMEMBRANE PROTEIN WITH METALLOPHOSPHOESTERASE DOMAIN-RELATED"/>
    <property type="match status" value="1"/>
</dbReference>
<proteinExistence type="predicted"/>
<evidence type="ECO:0000313" key="3">
    <source>
        <dbReference type="EMBL" id="KRN50274.1"/>
    </source>
</evidence>
<accession>A0A0R2HBF8</accession>
<dbReference type="InterPro" id="IPR051158">
    <property type="entry name" value="Metallophosphoesterase_sf"/>
</dbReference>
<protein>
    <recommendedName>
        <fullName evidence="2">Calcineurin-like phosphoesterase domain-containing protein</fullName>
    </recommendedName>
</protein>
<evidence type="ECO:0000313" key="4">
    <source>
        <dbReference type="Proteomes" id="UP000051841"/>
    </source>
</evidence>
<feature type="transmembrane region" description="Helical" evidence="1">
    <location>
        <begin position="12"/>
        <end position="34"/>
    </location>
</feature>
<dbReference type="InterPro" id="IPR029052">
    <property type="entry name" value="Metallo-depent_PP-like"/>
</dbReference>
<dbReference type="Proteomes" id="UP000051841">
    <property type="component" value="Unassembled WGS sequence"/>
</dbReference>
<keyword evidence="4" id="KW-1185">Reference proteome</keyword>
<feature type="domain" description="Calcineurin-like phosphoesterase" evidence="2">
    <location>
        <begin position="59"/>
        <end position="207"/>
    </location>
</feature>
<dbReference type="Gene3D" id="3.60.21.10">
    <property type="match status" value="1"/>
</dbReference>
<dbReference type="Pfam" id="PF00149">
    <property type="entry name" value="Metallophos"/>
    <property type="match status" value="1"/>
</dbReference>
<evidence type="ECO:0000259" key="2">
    <source>
        <dbReference type="Pfam" id="PF00149"/>
    </source>
</evidence>
<keyword evidence="1" id="KW-0812">Transmembrane</keyword>
<keyword evidence="1" id="KW-1133">Transmembrane helix</keyword>
<reference evidence="3 4" key="1">
    <citation type="journal article" date="2015" name="Genome Announc.">
        <title>Expanding the biotechnology potential of lactobacilli through comparative genomics of 213 strains and associated genera.</title>
        <authorList>
            <person name="Sun Z."/>
            <person name="Harris H.M."/>
            <person name="McCann A."/>
            <person name="Guo C."/>
            <person name="Argimon S."/>
            <person name="Zhang W."/>
            <person name="Yang X."/>
            <person name="Jeffery I.B."/>
            <person name="Cooney J.C."/>
            <person name="Kagawa T.F."/>
            <person name="Liu W."/>
            <person name="Song Y."/>
            <person name="Salvetti E."/>
            <person name="Wrobel A."/>
            <person name="Rasinkangas P."/>
            <person name="Parkhill J."/>
            <person name="Rea M.C."/>
            <person name="O'Sullivan O."/>
            <person name="Ritari J."/>
            <person name="Douillard F.P."/>
            <person name="Paul Ross R."/>
            <person name="Yang R."/>
            <person name="Briner A.E."/>
            <person name="Felis G.E."/>
            <person name="de Vos W.M."/>
            <person name="Barrangou R."/>
            <person name="Klaenhammer T.R."/>
            <person name="Caufield P.W."/>
            <person name="Cui Y."/>
            <person name="Zhang H."/>
            <person name="O'Toole P.W."/>
        </authorList>
    </citation>
    <scope>NUCLEOTIDE SEQUENCE [LARGE SCALE GENOMIC DNA]</scope>
    <source>
        <strain evidence="3 4">DSM 20405</strain>
    </source>
</reference>
<name>A0A0R2HBF8_9FIRM</name>
<organism evidence="3 4">
    <name type="scientific">Kandleria vitulina DSM 20405</name>
    <dbReference type="NCBI Taxonomy" id="1410657"/>
    <lineage>
        <taxon>Bacteria</taxon>
        <taxon>Bacillati</taxon>
        <taxon>Bacillota</taxon>
        <taxon>Erysipelotrichia</taxon>
        <taxon>Erysipelotrichales</taxon>
        <taxon>Coprobacillaceae</taxon>
        <taxon>Kandleria</taxon>
    </lineage>
</organism>
<dbReference type="PANTHER" id="PTHR31302:SF0">
    <property type="entry name" value="TRANSMEMBRANE PROTEIN WITH METALLOPHOSPHOESTERASE DOMAIN"/>
    <property type="match status" value="1"/>
</dbReference>